<dbReference type="InterPro" id="IPR008948">
    <property type="entry name" value="L-Aspartase-like"/>
</dbReference>
<dbReference type="Gene3D" id="1.10.275.10">
    <property type="entry name" value="Fumarase/aspartase (N-terminal domain)"/>
    <property type="match status" value="1"/>
</dbReference>
<keyword evidence="4" id="KW-1185">Reference proteome</keyword>
<dbReference type="GO" id="GO:0008797">
    <property type="term" value="F:aspartate ammonia-lyase activity"/>
    <property type="evidence" value="ECO:0007669"/>
    <property type="project" value="TreeGrafter"/>
</dbReference>
<dbReference type="Gene3D" id="1.10.40.30">
    <property type="entry name" value="Fumarase/aspartase (C-terminal domain)"/>
    <property type="match status" value="1"/>
</dbReference>
<dbReference type="Gene3D" id="1.20.200.10">
    <property type="entry name" value="Fumarase/aspartase (Central domain)"/>
    <property type="match status" value="1"/>
</dbReference>
<dbReference type="KEGG" id="haby:HLVA_10850"/>
<protein>
    <submittedName>
        <fullName evidence="3">Aspartate ammonia-lyase</fullName>
    </submittedName>
</protein>
<dbReference type="InterPro" id="IPR020557">
    <property type="entry name" value="Fumarate_lyase_CS"/>
</dbReference>
<dbReference type="PRINTS" id="PR00149">
    <property type="entry name" value="FUMRATELYASE"/>
</dbReference>
<dbReference type="NCBIfam" id="NF008909">
    <property type="entry name" value="PRK12273.1"/>
    <property type="match status" value="1"/>
</dbReference>
<sequence length="452" mass="50834">MRKEKDLIGEESLDEKLYYGIHTYRAKDNFRLNYHNVKEEIIKAVILVKKAAAYANYKIEKLSKEKYEIIIEACDKIYNDKKILDENFEICALQGGAGTSINMNANEVIANVALEISGKEKGDYSFINPIEDINMSQSTNDVIPTAVKIAAIKVLRELVDNVMELQLGLQEKEHQFSNVFKIGRTQLQDAVPITLGDEFGSYAEAISRDRWRLYKMEERIRQVNIGGTAVGTGVGAPLKYRFIITEEIRNLTEFGMARAENLIDSTQNLDVFVEISGLLKSLAVNLSKISNDLRLMSSGPRAGLNEIELPILQAGSSIMPGKVNPVGAEFIKQIYYKVVGNDLAITMAAGDGEFELNAMFPIIADLILENLEILRDGVKIFTEKVIKGIKANEEVCRNYLENSWSVATLLIDKIGYNKLTEILKEAKIKGKTYKEIIIEKNILNENEMKNLF</sequence>
<dbReference type="GO" id="GO:0005829">
    <property type="term" value="C:cytosol"/>
    <property type="evidence" value="ECO:0007669"/>
    <property type="project" value="TreeGrafter"/>
</dbReference>
<dbReference type="PROSITE" id="PS00163">
    <property type="entry name" value="FUMARATE_LYASES"/>
    <property type="match status" value="1"/>
</dbReference>
<dbReference type="RefSeq" id="WP_307903383.1">
    <property type="nucleotide sequence ID" value="NZ_AP027059.1"/>
</dbReference>
<dbReference type="InterPro" id="IPR024083">
    <property type="entry name" value="Fumarase/histidase_N"/>
</dbReference>
<feature type="domain" description="Fumarate lyase N-terminal" evidence="2">
    <location>
        <begin position="18"/>
        <end position="340"/>
    </location>
</feature>
<dbReference type="InterPro" id="IPR022761">
    <property type="entry name" value="Fumarate_lyase_N"/>
</dbReference>
<evidence type="ECO:0000313" key="3">
    <source>
        <dbReference type="EMBL" id="BDU50516.1"/>
    </source>
</evidence>
<dbReference type="SUPFAM" id="SSF48557">
    <property type="entry name" value="L-aspartase-like"/>
    <property type="match status" value="1"/>
</dbReference>
<dbReference type="Proteomes" id="UP001321582">
    <property type="component" value="Chromosome"/>
</dbReference>
<accession>A0AAU9D3G9</accession>
<evidence type="ECO:0000313" key="4">
    <source>
        <dbReference type="Proteomes" id="UP001321582"/>
    </source>
</evidence>
<dbReference type="FunFam" id="1.20.200.10:FF:000001">
    <property type="entry name" value="Fumarate hydratase, mitochondrial"/>
    <property type="match status" value="1"/>
</dbReference>
<dbReference type="PANTHER" id="PTHR42696">
    <property type="entry name" value="ASPARTATE AMMONIA-LYASE"/>
    <property type="match status" value="1"/>
</dbReference>
<dbReference type="Pfam" id="PF00206">
    <property type="entry name" value="Lyase_1"/>
    <property type="match status" value="1"/>
</dbReference>
<dbReference type="InterPro" id="IPR051546">
    <property type="entry name" value="Aspartate_Ammonia-Lyase"/>
</dbReference>
<dbReference type="EMBL" id="AP027059">
    <property type="protein sequence ID" value="BDU50516.1"/>
    <property type="molecule type" value="Genomic_DNA"/>
</dbReference>
<name>A0AAU9D3G9_9FUSO</name>
<keyword evidence="1" id="KW-0456">Lyase</keyword>
<reference evidence="3 4" key="1">
    <citation type="submission" date="2022-11" db="EMBL/GenBank/DDBJ databases">
        <title>Haliovirga abyssi gen. nov., sp. nov., a mesophilic fermentative bacterium isolated from the Iheya North hydrothermal field and the proposal of Haliovirgaceae fam. nov.</title>
        <authorList>
            <person name="Miyazaki U."/>
            <person name="Tame A."/>
            <person name="Miyazaki J."/>
            <person name="Takai K."/>
            <person name="Sawayama S."/>
            <person name="Kitajima M."/>
            <person name="Okamoto A."/>
            <person name="Nakagawa S."/>
        </authorList>
    </citation>
    <scope>NUCLEOTIDE SEQUENCE [LARGE SCALE GENOMIC DNA]</scope>
    <source>
        <strain evidence="3 4">IC12</strain>
    </source>
</reference>
<dbReference type="AlphaFoldDB" id="A0AAU9D3G9"/>
<dbReference type="GO" id="GO:0006531">
    <property type="term" value="P:aspartate metabolic process"/>
    <property type="evidence" value="ECO:0007669"/>
    <property type="project" value="TreeGrafter"/>
</dbReference>
<evidence type="ECO:0000259" key="2">
    <source>
        <dbReference type="Pfam" id="PF00206"/>
    </source>
</evidence>
<proteinExistence type="predicted"/>
<dbReference type="PANTHER" id="PTHR42696:SF2">
    <property type="entry name" value="ASPARTATE AMMONIA-LYASE"/>
    <property type="match status" value="1"/>
</dbReference>
<evidence type="ECO:0000256" key="1">
    <source>
        <dbReference type="ARBA" id="ARBA00023239"/>
    </source>
</evidence>
<gene>
    <name evidence="3" type="primary">aspA</name>
    <name evidence="3" type="ORF">HLVA_10850</name>
</gene>
<dbReference type="InterPro" id="IPR000362">
    <property type="entry name" value="Fumarate_lyase_fam"/>
</dbReference>
<organism evidence="3 4">
    <name type="scientific">Haliovirga abyssi</name>
    <dbReference type="NCBI Taxonomy" id="2996794"/>
    <lineage>
        <taxon>Bacteria</taxon>
        <taxon>Fusobacteriati</taxon>
        <taxon>Fusobacteriota</taxon>
        <taxon>Fusobacteriia</taxon>
        <taxon>Fusobacteriales</taxon>
        <taxon>Haliovirgaceae</taxon>
        <taxon>Haliovirga</taxon>
    </lineage>
</organism>